<dbReference type="EMBL" id="MCGE01000009">
    <property type="protein sequence ID" value="ORZ17952.1"/>
    <property type="molecule type" value="Genomic_DNA"/>
</dbReference>
<accession>A0A1X2IK80</accession>
<comment type="caution">
    <text evidence="3">The sequence shown here is derived from an EMBL/GenBank/DDBJ whole genome shotgun (WGS) entry which is preliminary data.</text>
</comment>
<dbReference type="PANTHER" id="PTHR36424:SF1">
    <property type="entry name" value="LOW AFFINITY K(+) TRANSPORTER 1-RELATED"/>
    <property type="match status" value="1"/>
</dbReference>
<keyword evidence="2" id="KW-0812">Transmembrane</keyword>
<dbReference type="InterPro" id="IPR031606">
    <property type="entry name" value="Kch1/2"/>
</dbReference>
<organism evidence="3 4">
    <name type="scientific">Absidia repens</name>
    <dbReference type="NCBI Taxonomy" id="90262"/>
    <lineage>
        <taxon>Eukaryota</taxon>
        <taxon>Fungi</taxon>
        <taxon>Fungi incertae sedis</taxon>
        <taxon>Mucoromycota</taxon>
        <taxon>Mucoromycotina</taxon>
        <taxon>Mucoromycetes</taxon>
        <taxon>Mucorales</taxon>
        <taxon>Cunninghamellaceae</taxon>
        <taxon>Absidia</taxon>
    </lineage>
</organism>
<feature type="compositionally biased region" description="Basic and acidic residues" evidence="1">
    <location>
        <begin position="539"/>
        <end position="549"/>
    </location>
</feature>
<dbReference type="Pfam" id="PF16944">
    <property type="entry name" value="KCH"/>
    <property type="match status" value="1"/>
</dbReference>
<dbReference type="Proteomes" id="UP000193560">
    <property type="component" value="Unassembled WGS sequence"/>
</dbReference>
<feature type="region of interest" description="Disordered" evidence="1">
    <location>
        <begin position="370"/>
        <end position="549"/>
    </location>
</feature>
<feature type="compositionally biased region" description="Polar residues" evidence="1">
    <location>
        <begin position="298"/>
        <end position="310"/>
    </location>
</feature>
<dbReference type="PANTHER" id="PTHR36424">
    <property type="entry name" value="PHEROMONE-REGULATED MEMBRANE PROTEIN 6"/>
    <property type="match status" value="1"/>
</dbReference>
<feature type="compositionally biased region" description="Basic and acidic residues" evidence="1">
    <location>
        <begin position="393"/>
        <end position="404"/>
    </location>
</feature>
<keyword evidence="2" id="KW-0472">Membrane</keyword>
<feature type="compositionally biased region" description="Low complexity" evidence="1">
    <location>
        <begin position="430"/>
        <end position="443"/>
    </location>
</feature>
<keyword evidence="2" id="KW-1133">Transmembrane helix</keyword>
<feature type="compositionally biased region" description="Polar residues" evidence="1">
    <location>
        <begin position="409"/>
        <end position="424"/>
    </location>
</feature>
<feature type="compositionally biased region" description="Polar residues" evidence="1">
    <location>
        <begin position="505"/>
        <end position="535"/>
    </location>
</feature>
<proteinExistence type="predicted"/>
<dbReference type="OrthoDB" id="2128042at2759"/>
<gene>
    <name evidence="3" type="ORF">BCR42DRAFT_412834</name>
</gene>
<dbReference type="GO" id="GO:0005886">
    <property type="term" value="C:plasma membrane"/>
    <property type="evidence" value="ECO:0007669"/>
    <property type="project" value="InterPro"/>
</dbReference>
<reference evidence="3 4" key="1">
    <citation type="submission" date="2016-07" db="EMBL/GenBank/DDBJ databases">
        <title>Pervasive Adenine N6-methylation of Active Genes in Fungi.</title>
        <authorList>
            <consortium name="DOE Joint Genome Institute"/>
            <person name="Mondo S.J."/>
            <person name="Dannebaum R.O."/>
            <person name="Kuo R.C."/>
            <person name="Labutti K."/>
            <person name="Haridas S."/>
            <person name="Kuo A."/>
            <person name="Salamov A."/>
            <person name="Ahrendt S.R."/>
            <person name="Lipzen A."/>
            <person name="Sullivan W."/>
            <person name="Andreopoulos W.B."/>
            <person name="Clum A."/>
            <person name="Lindquist E."/>
            <person name="Daum C."/>
            <person name="Ramamoorthy G.K."/>
            <person name="Gryganskyi A."/>
            <person name="Culley D."/>
            <person name="Magnuson J.K."/>
            <person name="James T.Y."/>
            <person name="O'Malley M.A."/>
            <person name="Stajich J.E."/>
            <person name="Spatafora J.W."/>
            <person name="Visel A."/>
            <person name="Grigoriev I.V."/>
        </authorList>
    </citation>
    <scope>NUCLEOTIDE SEQUENCE [LARGE SCALE GENOMIC DNA]</scope>
    <source>
        <strain evidence="3 4">NRRL 1336</strain>
    </source>
</reference>
<dbReference type="STRING" id="90262.A0A1X2IK80"/>
<feature type="transmembrane region" description="Helical" evidence="2">
    <location>
        <begin position="219"/>
        <end position="247"/>
    </location>
</feature>
<protein>
    <submittedName>
        <fullName evidence="3">Uncharacterized protein</fullName>
    </submittedName>
</protein>
<feature type="compositionally biased region" description="Polar residues" evidence="1">
    <location>
        <begin position="444"/>
        <end position="463"/>
    </location>
</feature>
<evidence type="ECO:0000256" key="1">
    <source>
        <dbReference type="SAM" id="MobiDB-lite"/>
    </source>
</evidence>
<feature type="region of interest" description="Disordered" evidence="1">
    <location>
        <begin position="278"/>
        <end position="310"/>
    </location>
</feature>
<dbReference type="GO" id="GO:0015079">
    <property type="term" value="F:potassium ion transmembrane transporter activity"/>
    <property type="evidence" value="ECO:0007669"/>
    <property type="project" value="InterPro"/>
</dbReference>
<evidence type="ECO:0000313" key="4">
    <source>
        <dbReference type="Proteomes" id="UP000193560"/>
    </source>
</evidence>
<sequence length="549" mass="62853">MGRKANRASQLFQSGPKWKREFVHDHKFDYIDLTEFRTRNCWIYLRYLFMYITIIVSFAAYCADIWTACILLIYNQWSLSSPPKIPLYISKWIYVACIALSFILLAWDIRKARIVMASRDISYAATNNMVSKYMSVKSYNCFSLFMKIQSSRKFSDTTAFYVFFTLKGWKRLLFAQGPRQIIAGITVYAILKTAWTNEATGAFQFDDNMDKYGKDWQQVIALCLMSFTCLYWILSVLNLLCAIFLYIPVFCQIQGNLKEYCCHKIDKRITEILEKQRRKRLREQEKRTNLTGGKNGKYSDNGSDSGNISMDTMTAKPTLPVLANDDDLYSDKRPLHDDYYDYPSSEMAYAMSEPATPYRHHAMLASPAVPPMPQRAYTQPTPYSGYNPHHQHYHDEPNDPHSDYFDNASYYSSPKPSHQPTVSSPMPRYNNNLDNTTSSSNSNKYDVTPSTPGVGNGSSASYFPSSGTPRSKPSSSSSPFTPYSDTPTMVASPAPYSPQVGSPFIPQQTPSTPRYQPQHQHTAPSPYSQQHSSIRSPGRQHEYHHQHTF</sequence>
<feature type="transmembrane region" description="Helical" evidence="2">
    <location>
        <begin position="47"/>
        <end position="73"/>
    </location>
</feature>
<evidence type="ECO:0000313" key="3">
    <source>
        <dbReference type="EMBL" id="ORZ17952.1"/>
    </source>
</evidence>
<name>A0A1X2IK80_9FUNG</name>
<keyword evidence="4" id="KW-1185">Reference proteome</keyword>
<dbReference type="AlphaFoldDB" id="A0A1X2IK80"/>
<feature type="transmembrane region" description="Helical" evidence="2">
    <location>
        <begin position="85"/>
        <end position="107"/>
    </location>
</feature>
<feature type="compositionally biased region" description="Low complexity" evidence="1">
    <location>
        <begin position="464"/>
        <end position="488"/>
    </location>
</feature>
<evidence type="ECO:0000256" key="2">
    <source>
        <dbReference type="SAM" id="Phobius"/>
    </source>
</evidence>